<dbReference type="EMBL" id="AZEQ01000036">
    <property type="protein sequence ID" value="KRL22964.1"/>
    <property type="molecule type" value="Genomic_DNA"/>
</dbReference>
<comment type="caution">
    <text evidence="1">The sequence shown here is derived from an EMBL/GenBank/DDBJ whole genome shotgun (WGS) entry which is preliminary data.</text>
</comment>
<dbReference type="RefSeq" id="WP_155519182.1">
    <property type="nucleotide sequence ID" value="NZ_AZEQ01000036.1"/>
</dbReference>
<evidence type="ECO:0000313" key="2">
    <source>
        <dbReference type="Proteomes" id="UP000050901"/>
    </source>
</evidence>
<reference evidence="1 2" key="1">
    <citation type="journal article" date="2015" name="Genome Announc.">
        <title>Expanding the biotechnology potential of lactobacilli through comparative genomics of 213 strains and associated genera.</title>
        <authorList>
            <person name="Sun Z."/>
            <person name="Harris H.M."/>
            <person name="McCann A."/>
            <person name="Guo C."/>
            <person name="Argimon S."/>
            <person name="Zhang W."/>
            <person name="Yang X."/>
            <person name="Jeffery I.B."/>
            <person name="Cooney J.C."/>
            <person name="Kagawa T.F."/>
            <person name="Liu W."/>
            <person name="Song Y."/>
            <person name="Salvetti E."/>
            <person name="Wrobel A."/>
            <person name="Rasinkangas P."/>
            <person name="Parkhill J."/>
            <person name="Rea M.C."/>
            <person name="O'Sullivan O."/>
            <person name="Ritari J."/>
            <person name="Douillard F.P."/>
            <person name="Paul Ross R."/>
            <person name="Yang R."/>
            <person name="Briner A.E."/>
            <person name="Felis G.E."/>
            <person name="de Vos W.M."/>
            <person name="Barrangou R."/>
            <person name="Klaenhammer T.R."/>
            <person name="Caufield P.W."/>
            <person name="Cui Y."/>
            <person name="Zhang H."/>
            <person name="O'Toole P.W."/>
        </authorList>
    </citation>
    <scope>NUCLEOTIDE SEQUENCE [LARGE SCALE GENOMIC DNA]</scope>
    <source>
        <strain evidence="1 2">DSM 13345</strain>
    </source>
</reference>
<accession>A0A0R1NX93</accession>
<evidence type="ECO:0000313" key="1">
    <source>
        <dbReference type="EMBL" id="KRL22964.1"/>
    </source>
</evidence>
<protein>
    <submittedName>
        <fullName evidence="1">Uncharacterized protein</fullName>
    </submittedName>
</protein>
<gene>
    <name evidence="1" type="ORF">FC47_GL001426</name>
</gene>
<organism evidence="1 2">
    <name type="scientific">Limosilactobacillus mucosae DSM 13345</name>
    <dbReference type="NCBI Taxonomy" id="1423771"/>
    <lineage>
        <taxon>Bacteria</taxon>
        <taxon>Bacillati</taxon>
        <taxon>Bacillota</taxon>
        <taxon>Bacilli</taxon>
        <taxon>Lactobacillales</taxon>
        <taxon>Lactobacillaceae</taxon>
        <taxon>Limosilactobacillus</taxon>
    </lineage>
</organism>
<dbReference type="PATRIC" id="fig|1423771.3.peg.1445"/>
<dbReference type="AlphaFoldDB" id="A0A0R1NX93"/>
<sequence length="89" mass="10662">MEKFLQNPSQKNTYELMDDPTVEFSFDDEYDGMILRLYRSFKLQDHLTLYLDIDQLKHLVAYLKLYIGKLNKKAKEIQTMYENGFLQGD</sequence>
<dbReference type="Proteomes" id="UP000050901">
    <property type="component" value="Unassembled WGS sequence"/>
</dbReference>
<proteinExistence type="predicted"/>
<name>A0A0R1NX93_LIMMU</name>